<feature type="domain" description="DNA replication complex GINS protein PSF3 N-terminal" evidence="7">
    <location>
        <begin position="9"/>
        <end position="70"/>
    </location>
</feature>
<dbReference type="InterPro" id="IPR021151">
    <property type="entry name" value="GINS_A"/>
</dbReference>
<dbReference type="InterPro" id="IPR038437">
    <property type="entry name" value="GINS_Psf3_sf"/>
</dbReference>
<sequence>MAAAMNDYYSLDAIERDAAVVSCVFAIDAAGLGYLEAMATGHGTAAIGESSTLKKGTKVDLPLWLALPLAKRRMVTMSLPPYLSHRFRTSLMADPPSVNLADRCPAFYGVGSTLADVFQRDDIRQDLLQCLVVRFQRILEEAQLFSADKNASAAQVQFRQRLATAETALFNDKIETQMAYRKWRDREVDPGSMGGTRKKIRPST</sequence>
<evidence type="ECO:0000256" key="4">
    <source>
        <dbReference type="ARBA" id="ARBA00023242"/>
    </source>
</evidence>
<dbReference type="GO" id="GO:0000811">
    <property type="term" value="C:GINS complex"/>
    <property type="evidence" value="ECO:0007669"/>
    <property type="project" value="TreeGrafter"/>
</dbReference>
<evidence type="ECO:0000259" key="6">
    <source>
        <dbReference type="Pfam" id="PF05916"/>
    </source>
</evidence>
<dbReference type="Pfam" id="PF05916">
    <property type="entry name" value="Sld5"/>
    <property type="match status" value="1"/>
</dbReference>
<dbReference type="AlphaFoldDB" id="A0A3P3Y9Y5"/>
<comment type="similarity">
    <text evidence="2">Belongs to the GINS3/PSF3 family.</text>
</comment>
<evidence type="ECO:0000256" key="5">
    <source>
        <dbReference type="SAM" id="MobiDB-lite"/>
    </source>
</evidence>
<evidence type="ECO:0000259" key="7">
    <source>
        <dbReference type="Pfam" id="PF22466"/>
    </source>
</evidence>
<keyword evidence="8" id="KW-0496">Mitochondrion</keyword>
<dbReference type="SUPFAM" id="SSF158573">
    <property type="entry name" value="GINS helical bundle-like"/>
    <property type="match status" value="1"/>
</dbReference>
<name>A0A3P3Y9Y5_PLABS</name>
<comment type="subcellular location">
    <subcellularLocation>
        <location evidence="1">Nucleus</location>
    </subcellularLocation>
</comment>
<keyword evidence="4" id="KW-0539">Nucleus</keyword>
<reference evidence="8 9" key="1">
    <citation type="submission" date="2018-03" db="EMBL/GenBank/DDBJ databases">
        <authorList>
            <person name="Fogelqvist J."/>
        </authorList>
    </citation>
    <scope>NUCLEOTIDE SEQUENCE [LARGE SCALE GENOMIC DNA]</scope>
</reference>
<dbReference type="InterPro" id="IPR055221">
    <property type="entry name" value="PSF3_N"/>
</dbReference>
<evidence type="ECO:0000256" key="3">
    <source>
        <dbReference type="ARBA" id="ARBA00022705"/>
    </source>
</evidence>
<dbReference type="PANTHER" id="PTHR22768">
    <property type="entry name" value="DNA REPLICATION COMPLEX GINS PROTEIN PSF3"/>
    <property type="match status" value="1"/>
</dbReference>
<feature type="region of interest" description="Disordered" evidence="5">
    <location>
        <begin position="185"/>
        <end position="204"/>
    </location>
</feature>
<proteinExistence type="inferred from homology"/>
<dbReference type="PANTHER" id="PTHR22768:SF0">
    <property type="entry name" value="DNA REPLICATION COMPLEX GINS PROTEIN PSF3"/>
    <property type="match status" value="1"/>
</dbReference>
<gene>
    <name evidence="8" type="ORF">PLBR_LOCUS4193</name>
</gene>
<dbReference type="InterPro" id="IPR010492">
    <property type="entry name" value="GINS_Psf3"/>
</dbReference>
<dbReference type="GO" id="GO:1902975">
    <property type="term" value="P:mitotic DNA replication initiation"/>
    <property type="evidence" value="ECO:0007669"/>
    <property type="project" value="TreeGrafter"/>
</dbReference>
<feature type="domain" description="GINS subunit" evidence="6">
    <location>
        <begin position="83"/>
        <end position="183"/>
    </location>
</feature>
<dbReference type="SUPFAM" id="SSF160059">
    <property type="entry name" value="PriA/YqbF domain"/>
    <property type="match status" value="1"/>
</dbReference>
<dbReference type="CDD" id="cd11713">
    <property type="entry name" value="GINS_A_psf3"/>
    <property type="match status" value="1"/>
</dbReference>
<evidence type="ECO:0000313" key="9">
    <source>
        <dbReference type="Proteomes" id="UP000290189"/>
    </source>
</evidence>
<dbReference type="Pfam" id="PF22466">
    <property type="entry name" value="PSF3_N"/>
    <property type="match status" value="1"/>
</dbReference>
<geneLocation type="mitochondrion" evidence="8"/>
<evidence type="ECO:0000313" key="8">
    <source>
        <dbReference type="EMBL" id="SPQ96978.1"/>
    </source>
</evidence>
<dbReference type="EMBL" id="OVEO01000006">
    <property type="protein sequence ID" value="SPQ96978.1"/>
    <property type="molecule type" value="Genomic_DNA"/>
</dbReference>
<keyword evidence="3" id="KW-0235">DNA replication</keyword>
<accession>A0A3P3Y9Y5</accession>
<dbReference type="InterPro" id="IPR036224">
    <property type="entry name" value="GINS_bundle-like_dom_sf"/>
</dbReference>
<dbReference type="Proteomes" id="UP000290189">
    <property type="component" value="Unassembled WGS sequence"/>
</dbReference>
<evidence type="ECO:0000256" key="2">
    <source>
        <dbReference type="ARBA" id="ARBA00006343"/>
    </source>
</evidence>
<organism evidence="8 9">
    <name type="scientific">Plasmodiophora brassicae</name>
    <name type="common">Clubroot disease agent</name>
    <dbReference type="NCBI Taxonomy" id="37360"/>
    <lineage>
        <taxon>Eukaryota</taxon>
        <taxon>Sar</taxon>
        <taxon>Rhizaria</taxon>
        <taxon>Endomyxa</taxon>
        <taxon>Phytomyxea</taxon>
        <taxon>Plasmodiophorida</taxon>
        <taxon>Plasmodiophoridae</taxon>
        <taxon>Plasmodiophora</taxon>
    </lineage>
</organism>
<evidence type="ECO:0000256" key="1">
    <source>
        <dbReference type="ARBA" id="ARBA00004123"/>
    </source>
</evidence>
<dbReference type="Gene3D" id="1.20.58.2050">
    <property type="match status" value="1"/>
</dbReference>
<protein>
    <submittedName>
        <fullName evidence="8">Uncharacterized protein</fullName>
    </submittedName>
</protein>